<keyword evidence="5 7" id="KW-1133">Transmembrane helix</keyword>
<feature type="transmembrane region" description="Helical" evidence="7">
    <location>
        <begin position="48"/>
        <end position="79"/>
    </location>
</feature>
<dbReference type="Proteomes" id="UP001529275">
    <property type="component" value="Unassembled WGS sequence"/>
</dbReference>
<feature type="transmembrane region" description="Helical" evidence="7">
    <location>
        <begin position="213"/>
        <end position="238"/>
    </location>
</feature>
<dbReference type="PROSITE" id="PS50928">
    <property type="entry name" value="ABC_TM1"/>
    <property type="match status" value="1"/>
</dbReference>
<evidence type="ECO:0000256" key="2">
    <source>
        <dbReference type="ARBA" id="ARBA00022448"/>
    </source>
</evidence>
<accession>A0ABT7UIU0</accession>
<keyword evidence="6 7" id="KW-0472">Membrane</keyword>
<sequence>MKRKLTTVFILLILWQMASWMIQKEVILPFPGDVLMRMGSYLFDKPFYIAIFYTMIRILISFVVAMLVGITLGIFSGLYSSFRQYLQPIMTLLQTIPQIGYMLILLVWVDSDLSLLLIIFFMLMPIFYFNTMHGMMHIDSDLQDIITLYHHPLYYNLRYAYLPLIKGYILSAVETCLPLSFKVGVMAEVFVSAQHGIGKQLYLARVQIDMIGIFAWILWMVIIVWMLTKFSTLIMGWIQNKNKK</sequence>
<dbReference type="CDD" id="cd06261">
    <property type="entry name" value="TM_PBP2"/>
    <property type="match status" value="1"/>
</dbReference>
<keyword evidence="4 7" id="KW-0812">Transmembrane</keyword>
<reference evidence="9 10" key="2">
    <citation type="submission" date="2023-06" db="EMBL/GenBank/DDBJ databases">
        <authorList>
            <person name="Zeman M."/>
            <person name="Kubasova T."/>
            <person name="Jahodarova E."/>
            <person name="Nykrynova M."/>
            <person name="Rychlik I."/>
        </authorList>
    </citation>
    <scope>NUCLEOTIDE SEQUENCE [LARGE SCALE GENOMIC DNA]</scope>
    <source>
        <strain evidence="9 10">ET341</strain>
    </source>
</reference>
<organism evidence="9 10">
    <name type="scientific">Massilimicrobiota timonensis</name>
    <dbReference type="NCBI Taxonomy" id="1776392"/>
    <lineage>
        <taxon>Bacteria</taxon>
        <taxon>Bacillati</taxon>
        <taxon>Bacillota</taxon>
        <taxon>Erysipelotrichia</taxon>
        <taxon>Erysipelotrichales</taxon>
        <taxon>Erysipelotrichaceae</taxon>
        <taxon>Massilimicrobiota</taxon>
    </lineage>
</organism>
<keyword evidence="3" id="KW-1003">Cell membrane</keyword>
<evidence type="ECO:0000313" key="9">
    <source>
        <dbReference type="EMBL" id="MDM8196074.1"/>
    </source>
</evidence>
<evidence type="ECO:0000256" key="4">
    <source>
        <dbReference type="ARBA" id="ARBA00022692"/>
    </source>
</evidence>
<comment type="subcellular location">
    <subcellularLocation>
        <location evidence="1 7">Cell membrane</location>
        <topology evidence="1 7">Multi-pass membrane protein</topology>
    </subcellularLocation>
</comment>
<dbReference type="PANTHER" id="PTHR30151:SF0">
    <property type="entry name" value="ABC TRANSPORTER PERMEASE PROTEIN MJ0413-RELATED"/>
    <property type="match status" value="1"/>
</dbReference>
<evidence type="ECO:0000256" key="6">
    <source>
        <dbReference type="ARBA" id="ARBA00023136"/>
    </source>
</evidence>
<reference evidence="10" key="1">
    <citation type="submission" date="2023-06" db="EMBL/GenBank/DDBJ databases">
        <title>Identification and characterization of horizontal gene transfer across gut microbiota members of farm animals based on homology search.</title>
        <authorList>
            <person name="Zeman M."/>
            <person name="Kubasova T."/>
            <person name="Jahodarova E."/>
            <person name="Nykrynova M."/>
            <person name="Rychlik I."/>
        </authorList>
    </citation>
    <scope>NUCLEOTIDE SEQUENCE [LARGE SCALE GENOMIC DNA]</scope>
    <source>
        <strain evidence="10">ET341</strain>
    </source>
</reference>
<name>A0ABT7UIU0_9FIRM</name>
<evidence type="ECO:0000256" key="3">
    <source>
        <dbReference type="ARBA" id="ARBA00022475"/>
    </source>
</evidence>
<keyword evidence="2 7" id="KW-0813">Transport</keyword>
<proteinExistence type="inferred from homology"/>
<evidence type="ECO:0000256" key="7">
    <source>
        <dbReference type="RuleBase" id="RU363032"/>
    </source>
</evidence>
<dbReference type="RefSeq" id="WP_289527771.1">
    <property type="nucleotide sequence ID" value="NZ_JAUDCK010000022.1"/>
</dbReference>
<gene>
    <name evidence="9" type="ORF">QUV98_07085</name>
</gene>
<dbReference type="Gene3D" id="1.10.3720.10">
    <property type="entry name" value="MetI-like"/>
    <property type="match status" value="1"/>
</dbReference>
<dbReference type="InterPro" id="IPR035906">
    <property type="entry name" value="MetI-like_sf"/>
</dbReference>
<dbReference type="EMBL" id="JAUDCK010000022">
    <property type="protein sequence ID" value="MDM8196074.1"/>
    <property type="molecule type" value="Genomic_DNA"/>
</dbReference>
<dbReference type="PANTHER" id="PTHR30151">
    <property type="entry name" value="ALKANE SULFONATE ABC TRANSPORTER-RELATED, MEMBRANE SUBUNIT"/>
    <property type="match status" value="1"/>
</dbReference>
<evidence type="ECO:0000313" key="10">
    <source>
        <dbReference type="Proteomes" id="UP001529275"/>
    </source>
</evidence>
<dbReference type="Pfam" id="PF00528">
    <property type="entry name" value="BPD_transp_1"/>
    <property type="match status" value="1"/>
</dbReference>
<keyword evidence="10" id="KW-1185">Reference proteome</keyword>
<feature type="transmembrane region" description="Helical" evidence="7">
    <location>
        <begin position="91"/>
        <end position="109"/>
    </location>
</feature>
<comment type="similarity">
    <text evidence="7">Belongs to the binding-protein-dependent transport system permease family.</text>
</comment>
<evidence type="ECO:0000256" key="1">
    <source>
        <dbReference type="ARBA" id="ARBA00004651"/>
    </source>
</evidence>
<dbReference type="InterPro" id="IPR000515">
    <property type="entry name" value="MetI-like"/>
</dbReference>
<feature type="transmembrane region" description="Helical" evidence="7">
    <location>
        <begin position="115"/>
        <end position="138"/>
    </location>
</feature>
<dbReference type="SUPFAM" id="SSF161098">
    <property type="entry name" value="MetI-like"/>
    <property type="match status" value="1"/>
</dbReference>
<protein>
    <submittedName>
        <fullName evidence="9">ABC transporter</fullName>
    </submittedName>
</protein>
<evidence type="ECO:0000259" key="8">
    <source>
        <dbReference type="PROSITE" id="PS50928"/>
    </source>
</evidence>
<feature type="domain" description="ABC transmembrane type-1" evidence="8">
    <location>
        <begin position="51"/>
        <end position="235"/>
    </location>
</feature>
<comment type="caution">
    <text evidence="9">The sequence shown here is derived from an EMBL/GenBank/DDBJ whole genome shotgun (WGS) entry which is preliminary data.</text>
</comment>
<evidence type="ECO:0000256" key="5">
    <source>
        <dbReference type="ARBA" id="ARBA00022989"/>
    </source>
</evidence>